<keyword evidence="4" id="KW-1185">Reference proteome</keyword>
<dbReference type="PATRIC" id="fig|1449336.4.peg.1639"/>
<organism evidence="3 4">
    <name type="scientific">Carnobacterium divergens DSM 20623</name>
    <dbReference type="NCBI Taxonomy" id="1449336"/>
    <lineage>
        <taxon>Bacteria</taxon>
        <taxon>Bacillati</taxon>
        <taxon>Bacillota</taxon>
        <taxon>Bacilli</taxon>
        <taxon>Lactobacillales</taxon>
        <taxon>Carnobacteriaceae</taxon>
        <taxon>Carnobacterium</taxon>
    </lineage>
</organism>
<dbReference type="InterPro" id="IPR019953">
    <property type="entry name" value="OHR"/>
</dbReference>
<dbReference type="Pfam" id="PF02566">
    <property type="entry name" value="OsmC"/>
    <property type="match status" value="1"/>
</dbReference>
<dbReference type="EMBL" id="JQBS01000003">
    <property type="protein sequence ID" value="KRN57659.1"/>
    <property type="molecule type" value="Genomic_DNA"/>
</dbReference>
<accession>A0A0R2HYU1</accession>
<name>A0A0R2HYU1_CARDV</name>
<dbReference type="NCBIfam" id="TIGR03561">
    <property type="entry name" value="organ_hyd_perox"/>
    <property type="match status" value="1"/>
</dbReference>
<comment type="similarity">
    <text evidence="1">Belongs to the OsmC/Ohr family.</text>
</comment>
<dbReference type="InterPro" id="IPR015946">
    <property type="entry name" value="KH_dom-like_a/b"/>
</dbReference>
<dbReference type="InterPro" id="IPR036102">
    <property type="entry name" value="OsmC/Ohrsf"/>
</dbReference>
<evidence type="ECO:0000313" key="3">
    <source>
        <dbReference type="EMBL" id="KRN57659.1"/>
    </source>
</evidence>
<sequence>MKGDYFMSESKKLYQAKAINTGGRNGESRLPDGSFSVRVSTPKEMGGKGQGSNPEQLFALGYSACFNSALEHIMGQQKISGKSKVYVTVDLVSDPVDNGFKLASEIQVAIEGHDLETVQDLADKAHAFCPYSKATKGNIDISVTAVAYEE</sequence>
<comment type="caution">
    <text evidence="3">The sequence shown here is derived from an EMBL/GenBank/DDBJ whole genome shotgun (WGS) entry which is preliminary data.</text>
</comment>
<evidence type="ECO:0000313" key="4">
    <source>
        <dbReference type="Proteomes" id="UP000051658"/>
    </source>
</evidence>
<reference evidence="3 4" key="1">
    <citation type="journal article" date="2015" name="Genome Announc.">
        <title>Expanding the biotechnology potential of lactobacilli through comparative genomics of 213 strains and associated genera.</title>
        <authorList>
            <person name="Sun Z."/>
            <person name="Harris H.M."/>
            <person name="McCann A."/>
            <person name="Guo C."/>
            <person name="Argimon S."/>
            <person name="Zhang W."/>
            <person name="Yang X."/>
            <person name="Jeffery I.B."/>
            <person name="Cooney J.C."/>
            <person name="Kagawa T.F."/>
            <person name="Liu W."/>
            <person name="Song Y."/>
            <person name="Salvetti E."/>
            <person name="Wrobel A."/>
            <person name="Rasinkangas P."/>
            <person name="Parkhill J."/>
            <person name="Rea M.C."/>
            <person name="O'Sullivan O."/>
            <person name="Ritari J."/>
            <person name="Douillard F.P."/>
            <person name="Paul Ross R."/>
            <person name="Yang R."/>
            <person name="Briner A.E."/>
            <person name="Felis G.E."/>
            <person name="de Vos W.M."/>
            <person name="Barrangou R."/>
            <person name="Klaenhammer T.R."/>
            <person name="Caufield P.W."/>
            <person name="Cui Y."/>
            <person name="Zhang H."/>
            <person name="O'Toole P.W."/>
        </authorList>
    </citation>
    <scope>NUCLEOTIDE SEQUENCE [LARGE SCALE GENOMIC DNA]</scope>
    <source>
        <strain evidence="3 4">DSM 20623</strain>
    </source>
</reference>
<evidence type="ECO:0008006" key="5">
    <source>
        <dbReference type="Google" id="ProtNLM"/>
    </source>
</evidence>
<dbReference type="InterPro" id="IPR003718">
    <property type="entry name" value="OsmC/Ohr_fam"/>
</dbReference>
<dbReference type="GO" id="GO:0006979">
    <property type="term" value="P:response to oxidative stress"/>
    <property type="evidence" value="ECO:0007669"/>
    <property type="project" value="InterPro"/>
</dbReference>
<evidence type="ECO:0000256" key="2">
    <source>
        <dbReference type="SAM" id="MobiDB-lite"/>
    </source>
</evidence>
<protein>
    <recommendedName>
        <fullName evidence="5">Organic hydroperoxide resistance protein</fullName>
    </recommendedName>
</protein>
<dbReference type="AlphaFoldDB" id="A0A0R2HYU1"/>
<feature type="region of interest" description="Disordered" evidence="2">
    <location>
        <begin position="20"/>
        <end position="52"/>
    </location>
</feature>
<dbReference type="PANTHER" id="PTHR33797:SF2">
    <property type="entry name" value="ORGANIC HYDROPEROXIDE RESISTANCE PROTEIN-LIKE"/>
    <property type="match status" value="1"/>
</dbReference>
<gene>
    <name evidence="3" type="ORF">IV74_GL001607</name>
</gene>
<dbReference type="Gene3D" id="3.30.300.20">
    <property type="match status" value="1"/>
</dbReference>
<dbReference type="Proteomes" id="UP000051658">
    <property type="component" value="Unassembled WGS sequence"/>
</dbReference>
<proteinExistence type="inferred from homology"/>
<dbReference type="eggNOG" id="COG1764">
    <property type="taxonomic scope" value="Bacteria"/>
</dbReference>
<dbReference type="Gene3D" id="2.20.25.10">
    <property type="match status" value="1"/>
</dbReference>
<evidence type="ECO:0000256" key="1">
    <source>
        <dbReference type="ARBA" id="ARBA00007378"/>
    </source>
</evidence>
<dbReference type="SUPFAM" id="SSF82784">
    <property type="entry name" value="OsmC-like"/>
    <property type="match status" value="1"/>
</dbReference>
<dbReference type="PANTHER" id="PTHR33797">
    <property type="entry name" value="ORGANIC HYDROPEROXIDE RESISTANCE PROTEIN-LIKE"/>
    <property type="match status" value="1"/>
</dbReference>